<evidence type="ECO:0000256" key="7">
    <source>
        <dbReference type="ARBA" id="ARBA00023002"/>
    </source>
</evidence>
<accession>A0AAV6YCR1</accession>
<keyword evidence="3 11" id="KW-0349">Heme</keyword>
<keyword evidence="9 12" id="KW-0503">Monooxygenase</keyword>
<evidence type="ECO:0000256" key="13">
    <source>
        <dbReference type="SAM" id="Phobius"/>
    </source>
</evidence>
<comment type="caution">
    <text evidence="14">The sequence shown here is derived from an EMBL/GenBank/DDBJ whole genome shotgun (WGS) entry which is preliminary data.</text>
</comment>
<dbReference type="PRINTS" id="PR00463">
    <property type="entry name" value="EP450I"/>
</dbReference>
<dbReference type="InterPro" id="IPR017972">
    <property type="entry name" value="Cyt_P450_CS"/>
</dbReference>
<dbReference type="InterPro" id="IPR002401">
    <property type="entry name" value="Cyt_P450_E_grp-I"/>
</dbReference>
<evidence type="ECO:0000256" key="11">
    <source>
        <dbReference type="PIRSR" id="PIRSR602401-1"/>
    </source>
</evidence>
<dbReference type="InterPro" id="IPR050665">
    <property type="entry name" value="Cytochrome_P450_Monooxygen"/>
</dbReference>
<comment type="subcellular location">
    <subcellularLocation>
        <location evidence="1">Membrane</location>
        <topology evidence="1">Single-pass membrane protein</topology>
    </subcellularLocation>
</comment>
<dbReference type="PRINTS" id="PR00385">
    <property type="entry name" value="P450"/>
</dbReference>
<dbReference type="Pfam" id="PF00067">
    <property type="entry name" value="p450"/>
    <property type="match status" value="1"/>
</dbReference>
<dbReference type="GO" id="GO:0004497">
    <property type="term" value="F:monooxygenase activity"/>
    <property type="evidence" value="ECO:0007669"/>
    <property type="project" value="UniProtKB-KW"/>
</dbReference>
<name>A0AAV6YCR1_9LAMI</name>
<dbReference type="GO" id="GO:0020037">
    <property type="term" value="F:heme binding"/>
    <property type="evidence" value="ECO:0007669"/>
    <property type="project" value="InterPro"/>
</dbReference>
<keyword evidence="15" id="KW-1185">Reference proteome</keyword>
<dbReference type="GO" id="GO:0016705">
    <property type="term" value="F:oxidoreductase activity, acting on paired donors, with incorporation or reduction of molecular oxygen"/>
    <property type="evidence" value="ECO:0007669"/>
    <property type="project" value="InterPro"/>
</dbReference>
<dbReference type="Gene3D" id="1.10.630.10">
    <property type="entry name" value="Cytochrome P450"/>
    <property type="match status" value="1"/>
</dbReference>
<dbReference type="PANTHER" id="PTHR24282">
    <property type="entry name" value="CYTOCHROME P450 FAMILY MEMBER"/>
    <property type="match status" value="1"/>
</dbReference>
<evidence type="ECO:0000256" key="2">
    <source>
        <dbReference type="ARBA" id="ARBA00010617"/>
    </source>
</evidence>
<protein>
    <recommendedName>
        <fullName evidence="16">Cytochrome P450</fullName>
    </recommendedName>
</protein>
<comment type="similarity">
    <text evidence="2 12">Belongs to the cytochrome P450 family.</text>
</comment>
<evidence type="ECO:0000256" key="3">
    <source>
        <dbReference type="ARBA" id="ARBA00022617"/>
    </source>
</evidence>
<feature type="transmembrane region" description="Helical" evidence="13">
    <location>
        <begin position="6"/>
        <end position="28"/>
    </location>
</feature>
<dbReference type="AlphaFoldDB" id="A0AAV6YCR1"/>
<feature type="binding site" description="axial binding residue" evidence="11">
    <location>
        <position position="454"/>
    </location>
    <ligand>
        <name>heme</name>
        <dbReference type="ChEBI" id="CHEBI:30413"/>
    </ligand>
    <ligandPart>
        <name>Fe</name>
        <dbReference type="ChEBI" id="CHEBI:18248"/>
    </ligandPart>
</feature>
<evidence type="ECO:0000256" key="6">
    <source>
        <dbReference type="ARBA" id="ARBA00022989"/>
    </source>
</evidence>
<evidence type="ECO:0000256" key="12">
    <source>
        <dbReference type="RuleBase" id="RU000461"/>
    </source>
</evidence>
<keyword evidence="6 13" id="KW-1133">Transmembrane helix</keyword>
<dbReference type="InterPro" id="IPR036396">
    <property type="entry name" value="Cyt_P450_sf"/>
</dbReference>
<dbReference type="PANTHER" id="PTHR24282:SF211">
    <property type="entry name" value="CYTOCHROME P450-RELATED"/>
    <property type="match status" value="1"/>
</dbReference>
<keyword evidence="7 12" id="KW-0560">Oxidoreductase</keyword>
<evidence type="ECO:0000313" key="15">
    <source>
        <dbReference type="Proteomes" id="UP000826271"/>
    </source>
</evidence>
<evidence type="ECO:0000256" key="5">
    <source>
        <dbReference type="ARBA" id="ARBA00022723"/>
    </source>
</evidence>
<dbReference type="SUPFAM" id="SSF48264">
    <property type="entry name" value="Cytochrome P450"/>
    <property type="match status" value="1"/>
</dbReference>
<proteinExistence type="inferred from homology"/>
<evidence type="ECO:0000313" key="14">
    <source>
        <dbReference type="EMBL" id="KAG8389957.1"/>
    </source>
</evidence>
<keyword evidence="4 13" id="KW-0812">Transmembrane</keyword>
<organism evidence="14 15">
    <name type="scientific">Buddleja alternifolia</name>
    <dbReference type="NCBI Taxonomy" id="168488"/>
    <lineage>
        <taxon>Eukaryota</taxon>
        <taxon>Viridiplantae</taxon>
        <taxon>Streptophyta</taxon>
        <taxon>Embryophyta</taxon>
        <taxon>Tracheophyta</taxon>
        <taxon>Spermatophyta</taxon>
        <taxon>Magnoliopsida</taxon>
        <taxon>eudicotyledons</taxon>
        <taxon>Gunneridae</taxon>
        <taxon>Pentapetalae</taxon>
        <taxon>asterids</taxon>
        <taxon>lamiids</taxon>
        <taxon>Lamiales</taxon>
        <taxon>Scrophulariaceae</taxon>
        <taxon>Buddlejeae</taxon>
        <taxon>Buddleja</taxon>
    </lineage>
</organism>
<keyword evidence="8 11" id="KW-0408">Iron</keyword>
<keyword evidence="10 13" id="KW-0472">Membrane</keyword>
<gene>
    <name evidence="14" type="ORF">BUALT_Bualt01G0033500</name>
</gene>
<dbReference type="InterPro" id="IPR001128">
    <property type="entry name" value="Cyt_P450"/>
</dbReference>
<evidence type="ECO:0000256" key="10">
    <source>
        <dbReference type="ARBA" id="ARBA00023136"/>
    </source>
</evidence>
<dbReference type="GO" id="GO:0016020">
    <property type="term" value="C:membrane"/>
    <property type="evidence" value="ECO:0007669"/>
    <property type="project" value="UniProtKB-SubCell"/>
</dbReference>
<dbReference type="PROSITE" id="PS00086">
    <property type="entry name" value="CYTOCHROME_P450"/>
    <property type="match status" value="1"/>
</dbReference>
<evidence type="ECO:0008006" key="16">
    <source>
        <dbReference type="Google" id="ProtNLM"/>
    </source>
</evidence>
<reference evidence="14" key="1">
    <citation type="submission" date="2019-10" db="EMBL/GenBank/DDBJ databases">
        <authorList>
            <person name="Zhang R."/>
            <person name="Pan Y."/>
            <person name="Wang J."/>
            <person name="Ma R."/>
            <person name="Yu S."/>
        </authorList>
    </citation>
    <scope>NUCLEOTIDE SEQUENCE</scope>
    <source>
        <strain evidence="14">LA-IB0</strain>
        <tissue evidence="14">Leaf</tissue>
    </source>
</reference>
<dbReference type="GO" id="GO:0005506">
    <property type="term" value="F:iron ion binding"/>
    <property type="evidence" value="ECO:0007669"/>
    <property type="project" value="InterPro"/>
</dbReference>
<keyword evidence="5 11" id="KW-0479">Metal-binding</keyword>
<evidence type="ECO:0000256" key="9">
    <source>
        <dbReference type="ARBA" id="ARBA00023033"/>
    </source>
</evidence>
<evidence type="ECO:0000256" key="1">
    <source>
        <dbReference type="ARBA" id="ARBA00004167"/>
    </source>
</evidence>
<comment type="cofactor">
    <cofactor evidence="11">
        <name>heme</name>
        <dbReference type="ChEBI" id="CHEBI:30413"/>
    </cofactor>
</comment>
<evidence type="ECO:0000256" key="4">
    <source>
        <dbReference type="ARBA" id="ARBA00022692"/>
    </source>
</evidence>
<dbReference type="EMBL" id="WHWC01000001">
    <property type="protein sequence ID" value="KAG8389957.1"/>
    <property type="molecule type" value="Genomic_DNA"/>
</dbReference>
<sequence>MYPTLLFFSFSILPFIFLSYLFHSLIWIPLKLQKHFANQGVRGPAYRPIFGNGAEIRRRMIAAAEARPISGINHDIARRATPHYFNWSTIYGRNFLYWFGANPRLAVAERDMIREVLMNSHGQFPKARFNPSSKMLLGDGLVRLEGEKWAIHRRITSQAFNMERVKGWVPEIVASIEKLLNRWAEKGSENSEFEIEVHKELQELSADIISRTAFGSSFEEGKRIFELQEQQVSLVVQALRTVYIPGFRFLPTKKNRLRWKLDQETRQSIRALIERSSKSSENQKALITLLMSPYKNEDGVEERLTVEEIIDEFKTFYFAGKETTANLLTWALLLLANHQEWQSRARDEVFVTCKDNALPTAENLSDFKLISMILNETLRLYPPAVSLMRQTSENVKLGSLDIPADTQLYIAMTAVHHDTEIWGEDANDFNPLRFSEPRKHLASFFPFGLGPRICVGQNLAVVEAKIVLAMILQQYSFVISPSYIHAPMQSLTLQPQYGLQLLFSRISH</sequence>
<evidence type="ECO:0000256" key="8">
    <source>
        <dbReference type="ARBA" id="ARBA00023004"/>
    </source>
</evidence>
<dbReference type="Proteomes" id="UP000826271">
    <property type="component" value="Unassembled WGS sequence"/>
</dbReference>